<dbReference type="FunCoup" id="E1Z5K3">
    <property type="interactions" value="329"/>
</dbReference>
<evidence type="ECO:0000256" key="3">
    <source>
        <dbReference type="ARBA" id="ARBA00022449"/>
    </source>
</evidence>
<feature type="transmembrane region" description="Helical" evidence="11">
    <location>
        <begin position="139"/>
        <end position="158"/>
    </location>
</feature>
<feature type="compositionally biased region" description="Low complexity" evidence="10">
    <location>
        <begin position="37"/>
        <end position="47"/>
    </location>
</feature>
<dbReference type="InterPro" id="IPR006153">
    <property type="entry name" value="Cation/H_exchanger_TM"/>
</dbReference>
<dbReference type="GO" id="GO:0016020">
    <property type="term" value="C:membrane"/>
    <property type="evidence" value="ECO:0007669"/>
    <property type="project" value="UniProtKB-SubCell"/>
</dbReference>
<dbReference type="PANTHER" id="PTHR46157:SF4">
    <property type="entry name" value="K(+) EFFLUX ANTIPORTER 3, CHLOROPLASTIC"/>
    <property type="match status" value="1"/>
</dbReference>
<keyword evidence="5 11" id="KW-0812">Transmembrane</keyword>
<sequence>MPFIASQPAVAGSLAPRSGRLPRLGGGASHQPAPPTQRQQHQWRQQQQQQRAGLVPCALSGLRALALPPRPQQRRLAAWQQPQPQRVPAQPGSRRSVAVQAVAGFAADPLVSLGSDFLTFLIATVLVVPVFKSAKQSPVLGYLFAGLVLGQLGLFRNLEEVEKLSELGVLFLLFEMGLELSIDRLRALARFAFGMGTLQMIICTLAFTVLGLPPGGDAYFSQFLEKVLHASPALAELRTVDEAIVIGAALSLSSSAFVLQLLRERGELDTKFGQATLGILLLQDIATVPFLVLLPLVEGNNSALLEGADTISLLQQLGPTALKTLGGLGIVLLGGRLFMRRVFELVAEARSEETFIALCLLSVTGASLLTQRMGFSDTLGAFVAGVLLSETNFKTQVEADIQPFRGILLGLFFVTTGSSLDVGLLVQEWPLALALLSGLLALKISVISALGPMFGLTRAESVRTGFILSQGGEFAFVLLALANQLNVLPAELNRLLIIVVVLSMALTPLLTEVGKTFAAKLTAPGGEALYSSEGYNQEEPVVICGFGGVGQTVANMLESPALGRPLPYVAFDNNVGRVQAAQEAGFNVLFGDGTRKKVLHAAGIDKPRAVAVGYTARQKAVSAVEALREAYPGVPIYVRALDMAHAASLKEAGERRRPPGRARATDVVIAEAEAGLVVGSQLARGLGVPDRAIKGLAGVLRAEMGSFAAELAVRAAGEGKDSSEAASVFRFDQAKSPAFTDDPISRDEPLPEAPLGSGLLSSIISTLSSGGTLDSVDEGGEAPGARSAAAAVVVAQRGAAADADVEAGVYSMVNDMVSVLASSELDPDEDGCAPDGSVDCPVPWDAMVSGSSDAEEAGVAAVAAAADDEKQ</sequence>
<dbReference type="GO" id="GO:0009507">
    <property type="term" value="C:chloroplast"/>
    <property type="evidence" value="ECO:0007669"/>
    <property type="project" value="TreeGrafter"/>
</dbReference>
<gene>
    <name evidence="13" type="ORF">CHLNCDRAFT_56876</name>
</gene>
<evidence type="ECO:0000256" key="7">
    <source>
        <dbReference type="ARBA" id="ARBA00022989"/>
    </source>
</evidence>
<dbReference type="FunFam" id="1.20.1530.20:FF:000011">
    <property type="entry name" value="K(+) efflux antiporter 3, chloroplastic"/>
    <property type="match status" value="1"/>
</dbReference>
<dbReference type="Pfam" id="PF02254">
    <property type="entry name" value="TrkA_N"/>
    <property type="match status" value="1"/>
</dbReference>
<evidence type="ECO:0000256" key="2">
    <source>
        <dbReference type="ARBA" id="ARBA00022448"/>
    </source>
</evidence>
<feature type="transmembrane region" description="Helical" evidence="11">
    <location>
        <begin position="317"/>
        <end position="339"/>
    </location>
</feature>
<evidence type="ECO:0000313" key="14">
    <source>
        <dbReference type="Proteomes" id="UP000008141"/>
    </source>
</evidence>
<dbReference type="AlphaFoldDB" id="E1Z5K3"/>
<dbReference type="InterPro" id="IPR003148">
    <property type="entry name" value="RCK_N"/>
</dbReference>
<keyword evidence="7 11" id="KW-1133">Transmembrane helix</keyword>
<feature type="compositionally biased region" description="Low complexity" evidence="10">
    <location>
        <begin position="13"/>
        <end position="23"/>
    </location>
</feature>
<evidence type="ECO:0000256" key="5">
    <source>
        <dbReference type="ARBA" id="ARBA00022692"/>
    </source>
</evidence>
<feature type="transmembrane region" description="Helical" evidence="11">
    <location>
        <begin position="110"/>
        <end position="132"/>
    </location>
</feature>
<evidence type="ECO:0000256" key="6">
    <source>
        <dbReference type="ARBA" id="ARBA00022958"/>
    </source>
</evidence>
<dbReference type="OrthoDB" id="4834at2759"/>
<feature type="transmembrane region" description="Helical" evidence="11">
    <location>
        <begin position="191"/>
        <end position="212"/>
    </location>
</feature>
<keyword evidence="8" id="KW-0406">Ion transport</keyword>
<evidence type="ECO:0000259" key="12">
    <source>
        <dbReference type="PROSITE" id="PS51201"/>
    </source>
</evidence>
<evidence type="ECO:0000256" key="8">
    <source>
        <dbReference type="ARBA" id="ARBA00023065"/>
    </source>
</evidence>
<dbReference type="Pfam" id="PF00999">
    <property type="entry name" value="Na_H_Exchanger"/>
    <property type="match status" value="1"/>
</dbReference>
<accession>E1Z5K3</accession>
<evidence type="ECO:0000256" key="10">
    <source>
        <dbReference type="SAM" id="MobiDB-lite"/>
    </source>
</evidence>
<dbReference type="eggNOG" id="KOG1650">
    <property type="taxonomic scope" value="Eukaryota"/>
</dbReference>
<dbReference type="PANTHER" id="PTHR46157">
    <property type="entry name" value="K(+) EFFLUX ANTIPORTER 3, CHLOROPLASTIC"/>
    <property type="match status" value="1"/>
</dbReference>
<keyword evidence="2" id="KW-0813">Transport</keyword>
<evidence type="ECO:0000256" key="4">
    <source>
        <dbReference type="ARBA" id="ARBA00022538"/>
    </source>
</evidence>
<dbReference type="PROSITE" id="PS51201">
    <property type="entry name" value="RCK_N"/>
    <property type="match status" value="1"/>
</dbReference>
<dbReference type="InterPro" id="IPR036291">
    <property type="entry name" value="NAD(P)-bd_dom_sf"/>
</dbReference>
<feature type="region of interest" description="Disordered" evidence="10">
    <location>
        <begin position="824"/>
        <end position="853"/>
    </location>
</feature>
<feature type="transmembrane region" description="Helical" evidence="11">
    <location>
        <begin position="243"/>
        <end position="262"/>
    </location>
</feature>
<keyword evidence="3" id="KW-0050">Antiport</keyword>
<reference evidence="13 14" key="1">
    <citation type="journal article" date="2010" name="Plant Cell">
        <title>The Chlorella variabilis NC64A genome reveals adaptation to photosymbiosis, coevolution with viruses, and cryptic sex.</title>
        <authorList>
            <person name="Blanc G."/>
            <person name="Duncan G."/>
            <person name="Agarkova I."/>
            <person name="Borodovsky M."/>
            <person name="Gurnon J."/>
            <person name="Kuo A."/>
            <person name="Lindquist E."/>
            <person name="Lucas S."/>
            <person name="Pangilinan J."/>
            <person name="Polle J."/>
            <person name="Salamov A."/>
            <person name="Terry A."/>
            <person name="Yamada T."/>
            <person name="Dunigan D.D."/>
            <person name="Grigoriev I.V."/>
            <person name="Claverie J.M."/>
            <person name="Van Etten J.L."/>
        </authorList>
    </citation>
    <scope>NUCLEOTIDE SEQUENCE [LARGE SCALE GENOMIC DNA]</scope>
    <source>
        <strain evidence="13 14">NC64A</strain>
    </source>
</reference>
<feature type="region of interest" description="Disordered" evidence="10">
    <location>
        <begin position="1"/>
        <end position="47"/>
    </location>
</feature>
<feature type="transmembrane region" description="Helical" evidence="11">
    <location>
        <begin position="432"/>
        <end position="454"/>
    </location>
</feature>
<name>E1Z5K3_CHLVA</name>
<protein>
    <recommendedName>
        <fullName evidence="12">RCK N-terminal domain-containing protein</fullName>
    </recommendedName>
</protein>
<evidence type="ECO:0000256" key="11">
    <source>
        <dbReference type="SAM" id="Phobius"/>
    </source>
</evidence>
<evidence type="ECO:0000256" key="1">
    <source>
        <dbReference type="ARBA" id="ARBA00004141"/>
    </source>
</evidence>
<dbReference type="EMBL" id="GL433837">
    <property type="protein sequence ID" value="EFN58488.1"/>
    <property type="molecule type" value="Genomic_DNA"/>
</dbReference>
<dbReference type="SUPFAM" id="SSF51735">
    <property type="entry name" value="NAD(P)-binding Rossmann-fold domains"/>
    <property type="match status" value="1"/>
</dbReference>
<feature type="transmembrane region" description="Helical" evidence="11">
    <location>
        <begin position="164"/>
        <end position="182"/>
    </location>
</feature>
<feature type="transmembrane region" description="Helical" evidence="11">
    <location>
        <begin position="405"/>
        <end position="426"/>
    </location>
</feature>
<dbReference type="Gene3D" id="3.40.50.720">
    <property type="entry name" value="NAD(P)-binding Rossmann-like Domain"/>
    <property type="match status" value="1"/>
</dbReference>
<feature type="transmembrane region" description="Helical" evidence="11">
    <location>
        <begin position="274"/>
        <end position="297"/>
    </location>
</feature>
<keyword evidence="4" id="KW-0633">Potassium transport</keyword>
<feature type="transmembrane region" description="Helical" evidence="11">
    <location>
        <begin position="351"/>
        <end position="369"/>
    </location>
</feature>
<dbReference type="KEGG" id="cvr:CHLNCDRAFT_56876"/>
<feature type="domain" description="RCK N-terminal" evidence="12">
    <location>
        <begin position="538"/>
        <end position="669"/>
    </location>
</feature>
<dbReference type="InParanoid" id="E1Z5K3"/>
<dbReference type="Gene3D" id="1.20.1530.20">
    <property type="match status" value="1"/>
</dbReference>
<evidence type="ECO:0000313" key="13">
    <source>
        <dbReference type="EMBL" id="EFN58488.1"/>
    </source>
</evidence>
<dbReference type="GO" id="GO:0006813">
    <property type="term" value="P:potassium ion transport"/>
    <property type="evidence" value="ECO:0007669"/>
    <property type="project" value="UniProtKB-KW"/>
</dbReference>
<evidence type="ECO:0000256" key="9">
    <source>
        <dbReference type="ARBA" id="ARBA00023136"/>
    </source>
</evidence>
<dbReference type="GeneID" id="17358006"/>
<dbReference type="OMA" id="INEQAYW"/>
<dbReference type="RefSeq" id="XP_005850590.1">
    <property type="nucleotide sequence ID" value="XM_005850528.1"/>
</dbReference>
<dbReference type="GO" id="GO:0015297">
    <property type="term" value="F:antiporter activity"/>
    <property type="evidence" value="ECO:0007669"/>
    <property type="project" value="UniProtKB-KW"/>
</dbReference>
<keyword evidence="14" id="KW-1185">Reference proteome</keyword>
<organism evidence="14">
    <name type="scientific">Chlorella variabilis</name>
    <name type="common">Green alga</name>
    <dbReference type="NCBI Taxonomy" id="554065"/>
    <lineage>
        <taxon>Eukaryota</taxon>
        <taxon>Viridiplantae</taxon>
        <taxon>Chlorophyta</taxon>
        <taxon>core chlorophytes</taxon>
        <taxon>Trebouxiophyceae</taxon>
        <taxon>Chlorellales</taxon>
        <taxon>Chlorellaceae</taxon>
        <taxon>Chlorella clade</taxon>
        <taxon>Chlorella</taxon>
    </lineage>
</organism>
<keyword evidence="9 11" id="KW-0472">Membrane</keyword>
<comment type="subcellular location">
    <subcellularLocation>
        <location evidence="1">Membrane</location>
        <topology evidence="1">Multi-pass membrane protein</topology>
    </subcellularLocation>
</comment>
<feature type="region of interest" description="Disordered" evidence="10">
    <location>
        <begin position="73"/>
        <end position="92"/>
    </location>
</feature>
<feature type="transmembrane region" description="Helical" evidence="11">
    <location>
        <begin position="492"/>
        <end position="511"/>
    </location>
</feature>
<dbReference type="GO" id="GO:1902600">
    <property type="term" value="P:proton transmembrane transport"/>
    <property type="evidence" value="ECO:0007669"/>
    <property type="project" value="InterPro"/>
</dbReference>
<proteinExistence type="predicted"/>
<feature type="compositionally biased region" description="Low complexity" evidence="10">
    <location>
        <begin position="77"/>
        <end position="91"/>
    </location>
</feature>
<keyword evidence="6" id="KW-0630">Potassium</keyword>
<dbReference type="InterPro" id="IPR038770">
    <property type="entry name" value="Na+/solute_symporter_sf"/>
</dbReference>
<feature type="transmembrane region" description="Helical" evidence="11">
    <location>
        <begin position="466"/>
        <end position="486"/>
    </location>
</feature>
<dbReference type="Proteomes" id="UP000008141">
    <property type="component" value="Unassembled WGS sequence"/>
</dbReference>